<protein>
    <submittedName>
        <fullName evidence="12">D-ribose transporter ATP-binding protein</fullName>
    </submittedName>
</protein>
<keyword evidence="5" id="KW-0762">Sugar transport</keyword>
<keyword evidence="7" id="KW-0547">Nucleotide-binding</keyword>
<evidence type="ECO:0000313" key="12">
    <source>
        <dbReference type="EMBL" id="GAX90747.1"/>
    </source>
</evidence>
<organism evidence="12 13">
    <name type="scientific">Effusibacillus lacus</name>
    <dbReference type="NCBI Taxonomy" id="1348429"/>
    <lineage>
        <taxon>Bacteria</taxon>
        <taxon>Bacillati</taxon>
        <taxon>Bacillota</taxon>
        <taxon>Bacilli</taxon>
        <taxon>Bacillales</taxon>
        <taxon>Alicyclobacillaceae</taxon>
        <taxon>Effusibacillus</taxon>
    </lineage>
</organism>
<keyword evidence="6" id="KW-0677">Repeat</keyword>
<feature type="domain" description="ABC transporter" evidence="11">
    <location>
        <begin position="6"/>
        <end position="243"/>
    </location>
</feature>
<keyword evidence="4" id="KW-1003">Cell membrane</keyword>
<dbReference type="GO" id="GO:0015749">
    <property type="term" value="P:monosaccharide transmembrane transport"/>
    <property type="evidence" value="ECO:0007669"/>
    <property type="project" value="UniProtKB-ARBA"/>
</dbReference>
<evidence type="ECO:0000256" key="4">
    <source>
        <dbReference type="ARBA" id="ARBA00022475"/>
    </source>
</evidence>
<dbReference type="AlphaFoldDB" id="A0A292YI78"/>
<dbReference type="PANTHER" id="PTHR43790">
    <property type="entry name" value="CARBOHYDRATE TRANSPORT ATP-BINDING PROTEIN MG119-RELATED"/>
    <property type="match status" value="1"/>
</dbReference>
<reference evidence="13" key="1">
    <citation type="submission" date="2017-07" db="EMBL/GenBank/DDBJ databases">
        <title>Draft genome sequence of Effusibacillus lacus strain skLN1.</title>
        <authorList>
            <person name="Watanabe M."/>
            <person name="Kojima H."/>
            <person name="Fukui M."/>
        </authorList>
    </citation>
    <scope>NUCLEOTIDE SEQUENCE [LARGE SCALE GENOMIC DNA]</scope>
    <source>
        <strain evidence="13">skLN1</strain>
    </source>
</reference>
<dbReference type="EMBL" id="BDUF01000063">
    <property type="protein sequence ID" value="GAX90747.1"/>
    <property type="molecule type" value="Genomic_DNA"/>
</dbReference>
<keyword evidence="9" id="KW-1278">Translocase</keyword>
<dbReference type="InterPro" id="IPR017871">
    <property type="entry name" value="ABC_transporter-like_CS"/>
</dbReference>
<keyword evidence="13" id="KW-1185">Reference proteome</keyword>
<dbReference type="SMART" id="SM00382">
    <property type="entry name" value="AAA"/>
    <property type="match status" value="2"/>
</dbReference>
<dbReference type="PROSITE" id="PS50893">
    <property type="entry name" value="ABC_TRANSPORTER_2"/>
    <property type="match status" value="2"/>
</dbReference>
<dbReference type="Gene3D" id="3.40.50.300">
    <property type="entry name" value="P-loop containing nucleotide triphosphate hydrolases"/>
    <property type="match status" value="2"/>
</dbReference>
<evidence type="ECO:0000256" key="1">
    <source>
        <dbReference type="ARBA" id="ARBA00004202"/>
    </source>
</evidence>
<gene>
    <name evidence="12" type="ORF">EFBL_2388</name>
</gene>
<dbReference type="InterPro" id="IPR003439">
    <property type="entry name" value="ABC_transporter-like_ATP-bd"/>
</dbReference>
<dbReference type="Proteomes" id="UP000217785">
    <property type="component" value="Unassembled WGS sequence"/>
</dbReference>
<comment type="subcellular location">
    <subcellularLocation>
        <location evidence="2">Cell inner membrane</location>
    </subcellularLocation>
    <subcellularLocation>
        <location evidence="1">Cell membrane</location>
        <topology evidence="1">Peripheral membrane protein</topology>
    </subcellularLocation>
</comment>
<dbReference type="SUPFAM" id="SSF52540">
    <property type="entry name" value="P-loop containing nucleoside triphosphate hydrolases"/>
    <property type="match status" value="2"/>
</dbReference>
<dbReference type="OrthoDB" id="9771863at2"/>
<dbReference type="CDD" id="cd03216">
    <property type="entry name" value="ABC_Carb_Monos_I"/>
    <property type="match status" value="1"/>
</dbReference>
<keyword evidence="10" id="KW-0472">Membrane</keyword>
<evidence type="ECO:0000256" key="6">
    <source>
        <dbReference type="ARBA" id="ARBA00022737"/>
    </source>
</evidence>
<dbReference type="FunFam" id="3.40.50.300:FF:000127">
    <property type="entry name" value="Ribose import ATP-binding protein RbsA"/>
    <property type="match status" value="1"/>
</dbReference>
<dbReference type="RefSeq" id="WP_096182471.1">
    <property type="nucleotide sequence ID" value="NZ_BDUF01000063.1"/>
</dbReference>
<dbReference type="PROSITE" id="PS00211">
    <property type="entry name" value="ABC_TRANSPORTER_1"/>
    <property type="match status" value="2"/>
</dbReference>
<feature type="domain" description="ABC transporter" evidence="11">
    <location>
        <begin position="255"/>
        <end position="497"/>
    </location>
</feature>
<evidence type="ECO:0000259" key="11">
    <source>
        <dbReference type="PROSITE" id="PS50893"/>
    </source>
</evidence>
<dbReference type="CDD" id="cd03215">
    <property type="entry name" value="ABC_Carb_Monos_II"/>
    <property type="match status" value="1"/>
</dbReference>
<dbReference type="GO" id="GO:0005886">
    <property type="term" value="C:plasma membrane"/>
    <property type="evidence" value="ECO:0007669"/>
    <property type="project" value="UniProtKB-SubCell"/>
</dbReference>
<keyword evidence="3" id="KW-0813">Transport</keyword>
<comment type="caution">
    <text evidence="12">The sequence shown here is derived from an EMBL/GenBank/DDBJ whole genome shotgun (WGS) entry which is preliminary data.</text>
</comment>
<sequence>MTNPLLEMKGISKSFPGVKVLENVQFSLQSGEVHALMGENGAGKSTLMKILGGIYAKDQGTILIKGQRKEIASPRVAQDLGIAIIHQELNLIPDLTVAENIYLGREFTFGKTGLIRWRVMREQARRYLSQLGMDLDPETLVGSLSVGQQQMVEIAKALSMQADILVLDEPTAALTHREIESLFGVIASLKQKGVGMIYISHRMEEIFQICDRVTVLRDGHHIGTKKTSETDMNELVRMMVGREITDRFPKVQVPLGKERLRVEGVSQKGKLHDISLTVRGGEILGIAGLMGAGRTELAKALFGAERMDSGRIVIDGEQVVIRKPVDAIRAGIALVTDDRKDEGLVLPLSVKENLSLPNLPSLSSFGFVKKRKEQELSSSTIKQLLIKTPNAEQAVESLSGGNQQKVVIGKWLATQPKILILDEPTRGVDIGAKKEIYDLMNQLAEQGVAIIMISSELPEVLGMSDRILVMHEGRITGEFTREEATQEIIMHAATGGGSRHAG</sequence>
<accession>A0A292YI78</accession>
<dbReference type="FunFam" id="3.40.50.300:FF:000126">
    <property type="entry name" value="Galactose/methyl galactoside import ATP-binding protein MglA"/>
    <property type="match status" value="1"/>
</dbReference>
<evidence type="ECO:0000256" key="5">
    <source>
        <dbReference type="ARBA" id="ARBA00022597"/>
    </source>
</evidence>
<keyword evidence="8 12" id="KW-0067">ATP-binding</keyword>
<evidence type="ECO:0000256" key="2">
    <source>
        <dbReference type="ARBA" id="ARBA00004533"/>
    </source>
</evidence>
<evidence type="ECO:0000256" key="3">
    <source>
        <dbReference type="ARBA" id="ARBA00022448"/>
    </source>
</evidence>
<dbReference type="InterPro" id="IPR050107">
    <property type="entry name" value="ABC_carbohydrate_import_ATPase"/>
</dbReference>
<name>A0A292YI78_9BACL</name>
<dbReference type="GO" id="GO:0016887">
    <property type="term" value="F:ATP hydrolysis activity"/>
    <property type="evidence" value="ECO:0007669"/>
    <property type="project" value="InterPro"/>
</dbReference>
<evidence type="ECO:0000313" key="13">
    <source>
        <dbReference type="Proteomes" id="UP000217785"/>
    </source>
</evidence>
<dbReference type="GO" id="GO:0005524">
    <property type="term" value="F:ATP binding"/>
    <property type="evidence" value="ECO:0007669"/>
    <property type="project" value="UniProtKB-KW"/>
</dbReference>
<dbReference type="PANTHER" id="PTHR43790:SF3">
    <property type="entry name" value="D-ALLOSE IMPORT ATP-BINDING PROTEIN ALSA-RELATED"/>
    <property type="match status" value="1"/>
</dbReference>
<evidence type="ECO:0000256" key="10">
    <source>
        <dbReference type="ARBA" id="ARBA00023136"/>
    </source>
</evidence>
<evidence type="ECO:0000256" key="9">
    <source>
        <dbReference type="ARBA" id="ARBA00022967"/>
    </source>
</evidence>
<dbReference type="InterPro" id="IPR003593">
    <property type="entry name" value="AAA+_ATPase"/>
</dbReference>
<evidence type="ECO:0000256" key="7">
    <source>
        <dbReference type="ARBA" id="ARBA00022741"/>
    </source>
</evidence>
<evidence type="ECO:0000256" key="8">
    <source>
        <dbReference type="ARBA" id="ARBA00022840"/>
    </source>
</evidence>
<proteinExistence type="predicted"/>
<dbReference type="InterPro" id="IPR027417">
    <property type="entry name" value="P-loop_NTPase"/>
</dbReference>
<dbReference type="Pfam" id="PF00005">
    <property type="entry name" value="ABC_tran"/>
    <property type="match status" value="2"/>
</dbReference>